<proteinExistence type="predicted"/>
<feature type="compositionally biased region" description="Acidic residues" evidence="1">
    <location>
        <begin position="136"/>
        <end position="162"/>
    </location>
</feature>
<feature type="region of interest" description="Disordered" evidence="1">
    <location>
        <begin position="80"/>
        <end position="265"/>
    </location>
</feature>
<protein>
    <submittedName>
        <fullName evidence="4">Zinc-ribbon domain-containing protein</fullName>
    </submittedName>
</protein>
<dbReference type="Pfam" id="PF18708">
    <property type="entry name" value="MapZ_C2"/>
    <property type="match status" value="1"/>
</dbReference>
<organism evidence="4 5">
    <name type="scientific">Enterococcus larvae</name>
    <dbReference type="NCBI Taxonomy" id="2794352"/>
    <lineage>
        <taxon>Bacteria</taxon>
        <taxon>Bacillati</taxon>
        <taxon>Bacillota</taxon>
        <taxon>Bacilli</taxon>
        <taxon>Lactobacillales</taxon>
        <taxon>Enterococcaceae</taxon>
        <taxon>Enterococcus</taxon>
    </lineage>
</organism>
<feature type="compositionally biased region" description="Low complexity" evidence="1">
    <location>
        <begin position="537"/>
        <end position="548"/>
    </location>
</feature>
<evidence type="ECO:0000256" key="1">
    <source>
        <dbReference type="SAM" id="MobiDB-lite"/>
    </source>
</evidence>
<feature type="compositionally biased region" description="Acidic residues" evidence="1">
    <location>
        <begin position="233"/>
        <end position="243"/>
    </location>
</feature>
<feature type="region of interest" description="Disordered" evidence="1">
    <location>
        <begin position="532"/>
        <end position="552"/>
    </location>
</feature>
<sequence>MTKHCPNCGNEIDDKEVKCPECGFVFSEDIEKVENNIAAEQEDSTHHSEDTSSHFSADEQNENIEWADLKDLSIGHVMDLFNEQQGQKDTDEAQEEVQELESEDILSTEENDETEGELDDALESKESSKDDQVETNAEESTADSEESTDEMTDAEDSPEPEDVSTGSLKEYIEAHKEEQRLAEAELTSEADNEKTPEQSEDNKSLDAESAVAEEMLEEAADTTENDGDHAPEIDEQSESDGTDIDSKDKVPALGAIPTKSKKPEEIEMDAAPIFFEEKDILPSELGPKKKSQFATFDNIERPKTSRSEVPEPEKKKNKKVPVFLAAAAILAIGAGGWYYVQNQNGNQKQEAKVDDSEKTLLAETKTALGNYFTDKDQLYIKPDMVAVSTETIEADLKELKDQDGYSDLEKTLNEIKEKQALITKVNELYVSPVISGSSYEEAAIASDKEVTMEKETGTDGFSKLINQAIDGAQAQYDQLDKAKNAVDIIYKDGQARTLLTQQTYEAAVTEVNKVKNDELKKSLTDSLNGAKAALAGETSESSETEQQTAVAGTETNAATDAASGTGSAAVDAPAAEVNTSLDPSAFSAPDSSGVYTAPVYTAIPEQVADTSNAAWVWAAGIKEQVIATCMSRGYIVDGGYYLEPARIVNGQGYYNLYKTDGTYLVTINAQTGWFKGNASRNAGR</sequence>
<dbReference type="Proteomes" id="UP000673375">
    <property type="component" value="Unassembled WGS sequence"/>
</dbReference>
<feature type="compositionally biased region" description="Basic and acidic residues" evidence="1">
    <location>
        <begin position="170"/>
        <end position="183"/>
    </location>
</feature>
<name>A0ABS4CHD0_9ENTE</name>
<accession>A0ABS4CHD0</accession>
<dbReference type="RefSeq" id="WP_209556634.1">
    <property type="nucleotide sequence ID" value="NZ_JAEDXU010000002.1"/>
</dbReference>
<evidence type="ECO:0000313" key="5">
    <source>
        <dbReference type="Proteomes" id="UP000673375"/>
    </source>
</evidence>
<dbReference type="EMBL" id="JAEDXU010000002">
    <property type="protein sequence ID" value="MBP1045844.1"/>
    <property type="molecule type" value="Genomic_DNA"/>
</dbReference>
<dbReference type="InterPro" id="IPR041295">
    <property type="entry name" value="MapZ_EC1"/>
</dbReference>
<evidence type="ECO:0000313" key="4">
    <source>
        <dbReference type="EMBL" id="MBP1045844.1"/>
    </source>
</evidence>
<reference evidence="4 5" key="1">
    <citation type="submission" date="2020-12" db="EMBL/GenBank/DDBJ databases">
        <title>Vagococcus allomyrinae sp. nov. and Enterococcus lavae sp. nov., isolated from the larvae of Allomyrina dichotoma.</title>
        <authorList>
            <person name="Lee S.D."/>
        </authorList>
    </citation>
    <scope>NUCLEOTIDE SEQUENCE [LARGE SCALE GENOMIC DNA]</scope>
    <source>
        <strain evidence="4 5">BWM-S5</strain>
    </source>
</reference>
<dbReference type="InterPro" id="IPR040532">
    <property type="entry name" value="MapZ_C2"/>
</dbReference>
<feature type="region of interest" description="Disordered" evidence="1">
    <location>
        <begin position="285"/>
        <end position="315"/>
    </location>
</feature>
<gene>
    <name evidence="4" type="ORF">I6N96_06090</name>
</gene>
<feature type="domain" description="MapZ extracellular C-terminal" evidence="3">
    <location>
        <begin position="604"/>
        <end position="677"/>
    </location>
</feature>
<keyword evidence="5" id="KW-1185">Reference proteome</keyword>
<evidence type="ECO:0000259" key="2">
    <source>
        <dbReference type="Pfam" id="PF18041"/>
    </source>
</evidence>
<feature type="compositionally biased region" description="Basic and acidic residues" evidence="1">
    <location>
        <begin position="122"/>
        <end position="132"/>
    </location>
</feature>
<comment type="caution">
    <text evidence="4">The sequence shown here is derived from an EMBL/GenBank/DDBJ whole genome shotgun (WGS) entry which is preliminary data.</text>
</comment>
<feature type="compositionally biased region" description="Acidic residues" evidence="1">
    <location>
        <begin position="92"/>
        <end position="121"/>
    </location>
</feature>
<feature type="compositionally biased region" description="Acidic residues" evidence="1">
    <location>
        <begin position="214"/>
        <end position="225"/>
    </location>
</feature>
<feature type="region of interest" description="Disordered" evidence="1">
    <location>
        <begin position="35"/>
        <end position="67"/>
    </location>
</feature>
<feature type="compositionally biased region" description="Basic and acidic residues" evidence="1">
    <location>
        <begin position="191"/>
        <end position="206"/>
    </location>
</feature>
<feature type="compositionally biased region" description="Basic and acidic residues" evidence="1">
    <location>
        <begin position="298"/>
        <end position="314"/>
    </location>
</feature>
<dbReference type="Pfam" id="PF18041">
    <property type="entry name" value="MapZ_EC1"/>
    <property type="match status" value="1"/>
</dbReference>
<feature type="compositionally biased region" description="Basic and acidic residues" evidence="1">
    <location>
        <begin position="43"/>
        <end position="52"/>
    </location>
</feature>
<feature type="domain" description="MapZ extracellular" evidence="2">
    <location>
        <begin position="346"/>
        <end position="470"/>
    </location>
</feature>
<evidence type="ECO:0000259" key="3">
    <source>
        <dbReference type="Pfam" id="PF18708"/>
    </source>
</evidence>